<dbReference type="Pfam" id="PF07714">
    <property type="entry name" value="PK_Tyr_Ser-Thr"/>
    <property type="match status" value="1"/>
</dbReference>
<evidence type="ECO:0000313" key="4">
    <source>
        <dbReference type="EMBL" id="KAF0356598.1"/>
    </source>
</evidence>
<dbReference type="GO" id="GO:0005524">
    <property type="term" value="F:ATP binding"/>
    <property type="evidence" value="ECO:0007669"/>
    <property type="project" value="UniProtKB-KW"/>
</dbReference>
<evidence type="ECO:0000313" key="5">
    <source>
        <dbReference type="Proteomes" id="UP000439903"/>
    </source>
</evidence>
<keyword evidence="4" id="KW-0808">Transferase</keyword>
<evidence type="ECO:0000259" key="3">
    <source>
        <dbReference type="PROSITE" id="PS50011"/>
    </source>
</evidence>
<keyword evidence="4" id="KW-0418">Kinase</keyword>
<dbReference type="PRINTS" id="PR00109">
    <property type="entry name" value="TYRKINASE"/>
</dbReference>
<dbReference type="Proteomes" id="UP000439903">
    <property type="component" value="Unassembled WGS sequence"/>
</dbReference>
<organism evidence="4 5">
    <name type="scientific">Gigaspora margarita</name>
    <dbReference type="NCBI Taxonomy" id="4874"/>
    <lineage>
        <taxon>Eukaryota</taxon>
        <taxon>Fungi</taxon>
        <taxon>Fungi incertae sedis</taxon>
        <taxon>Mucoromycota</taxon>
        <taxon>Glomeromycotina</taxon>
        <taxon>Glomeromycetes</taxon>
        <taxon>Diversisporales</taxon>
        <taxon>Gigasporaceae</taxon>
        <taxon>Gigaspora</taxon>
    </lineage>
</organism>
<sequence>MLSKHENTSNYLSKEANLIHDYKDNFTNVEPIIIGESEWFYKATFKKCNITTILKPITISQQFSLNDLINEIDQYLNIKFHDSILRIFGLTKPDPNTYMVIFEYVDGGTLRQYLEQNFKLMRWRDKLRLAKQIANAIKNLHVNNIIHGHLNSENIFINKGNVKISGVPSQIFTNQNQYQNLLSFVQYFDPKYLQNVNSFNLNQNSDIYSFGVLMWEISSGTIPFESESPFGYNCLLDIIRGKRETEIAGTPRDYSLIYKDCWNYDAGKRPNIQQVITRLNKINELMIEEFDPIHIEQNTDQEDQQLSNKVDDRHLVIGKLLQFFISQFNLTIKTTQITKNLNNYFEVNQLDPFLIFNQLAYQDYNFSMIGYFYEYGIGTDVDYHKAYWMYKLSSESDVNIDDSSLVGNFNFNNYIIGKISLGLLYSTGKGVDMDKKMKKNPLNGS</sequence>
<dbReference type="PANTHER" id="PTHR44329">
    <property type="entry name" value="SERINE/THREONINE-PROTEIN KINASE TNNI3K-RELATED"/>
    <property type="match status" value="1"/>
</dbReference>
<dbReference type="OrthoDB" id="10261027at2759"/>
<dbReference type="Gene3D" id="1.25.40.10">
    <property type="entry name" value="Tetratricopeptide repeat domain"/>
    <property type="match status" value="1"/>
</dbReference>
<dbReference type="Gene3D" id="1.10.510.10">
    <property type="entry name" value="Transferase(Phosphotransferase) domain 1"/>
    <property type="match status" value="1"/>
</dbReference>
<comment type="caution">
    <text evidence="4">The sequence shown here is derived from an EMBL/GenBank/DDBJ whole genome shotgun (WGS) entry which is preliminary data.</text>
</comment>
<dbReference type="InterPro" id="IPR051681">
    <property type="entry name" value="Ser/Thr_Kinases-Pseudokinases"/>
</dbReference>
<dbReference type="AlphaFoldDB" id="A0A8H3WX57"/>
<gene>
    <name evidence="4" type="ORF">F8M41_014717</name>
</gene>
<dbReference type="PROSITE" id="PS50011">
    <property type="entry name" value="PROTEIN_KINASE_DOM"/>
    <property type="match status" value="1"/>
</dbReference>
<dbReference type="InterPro" id="IPR000719">
    <property type="entry name" value="Prot_kinase_dom"/>
</dbReference>
<keyword evidence="1" id="KW-0547">Nucleotide-binding</keyword>
<dbReference type="InterPro" id="IPR011990">
    <property type="entry name" value="TPR-like_helical_dom_sf"/>
</dbReference>
<dbReference type="InterPro" id="IPR001245">
    <property type="entry name" value="Ser-Thr/Tyr_kinase_cat_dom"/>
</dbReference>
<keyword evidence="5" id="KW-1185">Reference proteome</keyword>
<dbReference type="GO" id="GO:0097527">
    <property type="term" value="P:necroptotic signaling pathway"/>
    <property type="evidence" value="ECO:0007669"/>
    <property type="project" value="TreeGrafter"/>
</dbReference>
<dbReference type="GO" id="GO:0004672">
    <property type="term" value="F:protein kinase activity"/>
    <property type="evidence" value="ECO:0007669"/>
    <property type="project" value="InterPro"/>
</dbReference>
<dbReference type="PANTHER" id="PTHR44329:SF298">
    <property type="entry name" value="MIXED LINEAGE KINASE DOMAIN-LIKE PROTEIN"/>
    <property type="match status" value="1"/>
</dbReference>
<accession>A0A8H3WX57</accession>
<dbReference type="EMBL" id="WTPW01003022">
    <property type="protein sequence ID" value="KAF0356598.1"/>
    <property type="molecule type" value="Genomic_DNA"/>
</dbReference>
<protein>
    <submittedName>
        <fullName evidence="4">Kinase-like protein</fullName>
    </submittedName>
</protein>
<evidence type="ECO:0000256" key="1">
    <source>
        <dbReference type="ARBA" id="ARBA00022741"/>
    </source>
</evidence>
<evidence type="ECO:0000256" key="2">
    <source>
        <dbReference type="ARBA" id="ARBA00022840"/>
    </source>
</evidence>
<dbReference type="InterPro" id="IPR011009">
    <property type="entry name" value="Kinase-like_dom_sf"/>
</dbReference>
<dbReference type="SUPFAM" id="SSF56112">
    <property type="entry name" value="Protein kinase-like (PK-like)"/>
    <property type="match status" value="1"/>
</dbReference>
<keyword evidence="2" id="KW-0067">ATP-binding</keyword>
<reference evidence="4 5" key="1">
    <citation type="journal article" date="2019" name="Environ. Microbiol.">
        <title>At the nexus of three kingdoms: the genome of the mycorrhizal fungus Gigaspora margarita provides insights into plant, endobacterial and fungal interactions.</title>
        <authorList>
            <person name="Venice F."/>
            <person name="Ghignone S."/>
            <person name="Salvioli di Fossalunga A."/>
            <person name="Amselem J."/>
            <person name="Novero M."/>
            <person name="Xianan X."/>
            <person name="Sedzielewska Toro K."/>
            <person name="Morin E."/>
            <person name="Lipzen A."/>
            <person name="Grigoriev I.V."/>
            <person name="Henrissat B."/>
            <person name="Martin F.M."/>
            <person name="Bonfante P."/>
        </authorList>
    </citation>
    <scope>NUCLEOTIDE SEQUENCE [LARGE SCALE GENOMIC DNA]</scope>
    <source>
        <strain evidence="4 5">BEG34</strain>
    </source>
</reference>
<name>A0A8H3WX57_GIGMA</name>
<proteinExistence type="predicted"/>
<feature type="domain" description="Protein kinase" evidence="3">
    <location>
        <begin position="26"/>
        <end position="286"/>
    </location>
</feature>